<feature type="compositionally biased region" description="Basic and acidic residues" evidence="1">
    <location>
        <begin position="102"/>
        <end position="120"/>
    </location>
</feature>
<dbReference type="AlphaFoldDB" id="A0A6A6RAA2"/>
<feature type="compositionally biased region" description="Low complexity" evidence="1">
    <location>
        <begin position="158"/>
        <end position="174"/>
    </location>
</feature>
<sequence>MAPPLSKPDEHVAINKGIAAHLSQSEIAVLSCVSKYFRDNMEPYLYRHICITSNHERRLLSFFEAIMKNPKRAAFVRSFEFVREGLEELCVDEKEETEQDEEQHKLEGGNEENDKNNKQEDEVEEDEDDDLRSRYSSMRSIASANARAPAVEDLPGLTRTTTRGTNRSTSPTRSMSSVIQNRSDDGSDDGSDASSVGDATLGFSPGKGKQLVEAPHALTAANNHRVTQYKGQVLVKQYSKKQEPPRPTIFSSGSLPTSASCPDPTHPTLDLSKLWRRIQGAIHHAYPSLSATDINRWQAFLRANTRECRLGLLLQLMPNIESLKLDVTGRPSEWRLTVVAMTLGCQPVKLYDQVVGLHATGIQEWAKLKSLEIRGPGFNMRDFGGGRVVCRIRLPLHESLEKLRLFGVEATDVYIPGEVATEAHHRLHNMQHEYHIFKSVKLTDLELVNVGISAFHIENVVKLAKGLERLYIERLKHPYRFRVWKWSILDYEEMVDELLDVNPNLMPFVVELEALGLGVKLPVLPAIPGLEEAYELLKNAKFSMQVEALDLDVKLPALPTIPGLEEANELLKYAESNLQVQEHEAGGLYLFPNGH</sequence>
<name>A0A6A6RAA2_9PEZI</name>
<feature type="region of interest" description="Disordered" evidence="1">
    <location>
        <begin position="92"/>
        <end position="202"/>
    </location>
</feature>
<reference evidence="2" key="1">
    <citation type="journal article" date="2020" name="Stud. Mycol.">
        <title>101 Dothideomycetes genomes: a test case for predicting lifestyles and emergence of pathogens.</title>
        <authorList>
            <person name="Haridas S."/>
            <person name="Albert R."/>
            <person name="Binder M."/>
            <person name="Bloem J."/>
            <person name="Labutti K."/>
            <person name="Salamov A."/>
            <person name="Andreopoulos B."/>
            <person name="Baker S."/>
            <person name="Barry K."/>
            <person name="Bills G."/>
            <person name="Bluhm B."/>
            <person name="Cannon C."/>
            <person name="Castanera R."/>
            <person name="Culley D."/>
            <person name="Daum C."/>
            <person name="Ezra D."/>
            <person name="Gonzalez J."/>
            <person name="Henrissat B."/>
            <person name="Kuo A."/>
            <person name="Liang C."/>
            <person name="Lipzen A."/>
            <person name="Lutzoni F."/>
            <person name="Magnuson J."/>
            <person name="Mondo S."/>
            <person name="Nolan M."/>
            <person name="Ohm R."/>
            <person name="Pangilinan J."/>
            <person name="Park H.-J."/>
            <person name="Ramirez L."/>
            <person name="Alfaro M."/>
            <person name="Sun H."/>
            <person name="Tritt A."/>
            <person name="Yoshinaga Y."/>
            <person name="Zwiers L.-H."/>
            <person name="Turgeon B."/>
            <person name="Goodwin S."/>
            <person name="Spatafora J."/>
            <person name="Crous P."/>
            <person name="Grigoriev I."/>
        </authorList>
    </citation>
    <scope>NUCLEOTIDE SEQUENCE</scope>
    <source>
        <strain evidence="2">CBS 269.34</strain>
    </source>
</reference>
<proteinExistence type="predicted"/>
<feature type="region of interest" description="Disordered" evidence="1">
    <location>
        <begin position="238"/>
        <end position="264"/>
    </location>
</feature>
<dbReference type="OrthoDB" id="10371101at2759"/>
<gene>
    <name evidence="2" type="ORF">BU16DRAFT_555817</name>
</gene>
<feature type="compositionally biased region" description="Acidic residues" evidence="1">
    <location>
        <begin position="121"/>
        <end position="130"/>
    </location>
</feature>
<protein>
    <submittedName>
        <fullName evidence="2">Uncharacterized protein</fullName>
    </submittedName>
</protein>
<dbReference type="Proteomes" id="UP000799750">
    <property type="component" value="Unassembled WGS sequence"/>
</dbReference>
<accession>A0A6A6RAA2</accession>
<feature type="compositionally biased region" description="Polar residues" evidence="1">
    <location>
        <begin position="249"/>
        <end position="260"/>
    </location>
</feature>
<organism evidence="2 3">
    <name type="scientific">Lophium mytilinum</name>
    <dbReference type="NCBI Taxonomy" id="390894"/>
    <lineage>
        <taxon>Eukaryota</taxon>
        <taxon>Fungi</taxon>
        <taxon>Dikarya</taxon>
        <taxon>Ascomycota</taxon>
        <taxon>Pezizomycotina</taxon>
        <taxon>Dothideomycetes</taxon>
        <taxon>Pleosporomycetidae</taxon>
        <taxon>Mytilinidiales</taxon>
        <taxon>Mytilinidiaceae</taxon>
        <taxon>Lophium</taxon>
    </lineage>
</organism>
<feature type="compositionally biased region" description="Polar residues" evidence="1">
    <location>
        <begin position="134"/>
        <end position="143"/>
    </location>
</feature>
<evidence type="ECO:0000256" key="1">
    <source>
        <dbReference type="SAM" id="MobiDB-lite"/>
    </source>
</evidence>
<evidence type="ECO:0000313" key="3">
    <source>
        <dbReference type="Proteomes" id="UP000799750"/>
    </source>
</evidence>
<feature type="compositionally biased region" description="Acidic residues" evidence="1">
    <location>
        <begin position="92"/>
        <end position="101"/>
    </location>
</feature>
<keyword evidence="3" id="KW-1185">Reference proteome</keyword>
<dbReference type="EMBL" id="MU004182">
    <property type="protein sequence ID" value="KAF2501322.1"/>
    <property type="molecule type" value="Genomic_DNA"/>
</dbReference>
<evidence type="ECO:0000313" key="2">
    <source>
        <dbReference type="EMBL" id="KAF2501322.1"/>
    </source>
</evidence>